<proteinExistence type="predicted"/>
<dbReference type="Gene3D" id="3.40.30.10">
    <property type="entry name" value="Glutaredoxin"/>
    <property type="match status" value="1"/>
</dbReference>
<dbReference type="InterPro" id="IPR001853">
    <property type="entry name" value="DSBA-like_thioredoxin_dom"/>
</dbReference>
<dbReference type="RefSeq" id="WP_269331644.1">
    <property type="nucleotide sequence ID" value="NZ_JAMZFT010000001.1"/>
</dbReference>
<protein>
    <submittedName>
        <fullName evidence="2">DsbA family oxidoreductase</fullName>
    </submittedName>
</protein>
<comment type="caution">
    <text evidence="2">The sequence shown here is derived from an EMBL/GenBank/DDBJ whole genome shotgun (WGS) entry which is preliminary data.</text>
</comment>
<organism evidence="2 3">
    <name type="scientific">Futiania mangrovi</name>
    <dbReference type="NCBI Taxonomy" id="2959716"/>
    <lineage>
        <taxon>Bacteria</taxon>
        <taxon>Pseudomonadati</taxon>
        <taxon>Pseudomonadota</taxon>
        <taxon>Alphaproteobacteria</taxon>
        <taxon>Futianiales</taxon>
        <taxon>Futianiaceae</taxon>
        <taxon>Futiania</taxon>
    </lineage>
</organism>
<dbReference type="SUPFAM" id="SSF52833">
    <property type="entry name" value="Thioredoxin-like"/>
    <property type="match status" value="1"/>
</dbReference>
<dbReference type="CDD" id="cd03024">
    <property type="entry name" value="DsbA_FrnE"/>
    <property type="match status" value="1"/>
</dbReference>
<dbReference type="AlphaFoldDB" id="A0A9J6PBW8"/>
<dbReference type="Pfam" id="PF01323">
    <property type="entry name" value="DSBA"/>
    <property type="match status" value="1"/>
</dbReference>
<evidence type="ECO:0000313" key="3">
    <source>
        <dbReference type="Proteomes" id="UP001055804"/>
    </source>
</evidence>
<evidence type="ECO:0000259" key="1">
    <source>
        <dbReference type="Pfam" id="PF01323"/>
    </source>
</evidence>
<sequence>MKVDIISDTICPWCYIGKQRFDRARAERPEIDFDITWRPFQLNPEMPDGGMDRETYLKAKFGGEAGARAAYAPVRQAAEGEGLDLRFDMIARTPNTLDSHRLIRWARGVGQQDAMVTLLFQKYFEEGEDIGDPEVLVAAAGEAGLDPVLVAELLANGTDRDSIEAEDRTARQMGIQGVPAFIFEDRILVTGAQDTSVFLEVFDKIEDLLLQIRAQDDDDIGGEN</sequence>
<dbReference type="Proteomes" id="UP001055804">
    <property type="component" value="Unassembled WGS sequence"/>
</dbReference>
<dbReference type="InterPro" id="IPR036249">
    <property type="entry name" value="Thioredoxin-like_sf"/>
</dbReference>
<feature type="domain" description="DSBA-like thioredoxin" evidence="1">
    <location>
        <begin position="3"/>
        <end position="200"/>
    </location>
</feature>
<name>A0A9J6PBW8_9PROT</name>
<dbReference type="GO" id="GO:0016491">
    <property type="term" value="F:oxidoreductase activity"/>
    <property type="evidence" value="ECO:0007669"/>
    <property type="project" value="InterPro"/>
</dbReference>
<dbReference type="PANTHER" id="PTHR13887">
    <property type="entry name" value="GLUTATHIONE S-TRANSFERASE KAPPA"/>
    <property type="match status" value="1"/>
</dbReference>
<keyword evidence="3" id="KW-1185">Reference proteome</keyword>
<dbReference type="EMBL" id="JAMZFT010000001">
    <property type="protein sequence ID" value="MCP1335710.1"/>
    <property type="molecule type" value="Genomic_DNA"/>
</dbReference>
<dbReference type="PANTHER" id="PTHR13887:SF41">
    <property type="entry name" value="THIOREDOXIN SUPERFAMILY PROTEIN"/>
    <property type="match status" value="1"/>
</dbReference>
<gene>
    <name evidence="2" type="ORF">NJQ99_04745</name>
</gene>
<evidence type="ECO:0000313" key="2">
    <source>
        <dbReference type="EMBL" id="MCP1335710.1"/>
    </source>
</evidence>
<reference evidence="2" key="1">
    <citation type="submission" date="2022-06" db="EMBL/GenBank/DDBJ databases">
        <title>Isolation and Genomics of Futiania mangrovii gen. nov., sp. nov., a Rare and Metabolically-versatile member in the Class Alphaproteobacteria.</title>
        <authorList>
            <person name="Liu L."/>
            <person name="Huang W.-C."/>
            <person name="Pan J."/>
            <person name="Li J."/>
            <person name="Huang Y."/>
            <person name="Du H."/>
            <person name="Liu Y."/>
            <person name="Li M."/>
        </authorList>
    </citation>
    <scope>NUCLEOTIDE SEQUENCE</scope>
    <source>
        <strain evidence="2">FT118</strain>
    </source>
</reference>
<accession>A0A9J6PBW8</accession>